<dbReference type="EMBL" id="ASPP01027945">
    <property type="protein sequence ID" value="ETO05594.1"/>
    <property type="molecule type" value="Genomic_DNA"/>
</dbReference>
<keyword evidence="2" id="KW-1185">Reference proteome</keyword>
<name>X6LVE2_RETFI</name>
<evidence type="ECO:0000313" key="1">
    <source>
        <dbReference type="EMBL" id="ETO05594.1"/>
    </source>
</evidence>
<comment type="caution">
    <text evidence="1">The sequence shown here is derived from an EMBL/GenBank/DDBJ whole genome shotgun (WGS) entry which is preliminary data.</text>
</comment>
<organism evidence="1 2">
    <name type="scientific">Reticulomyxa filosa</name>
    <dbReference type="NCBI Taxonomy" id="46433"/>
    <lineage>
        <taxon>Eukaryota</taxon>
        <taxon>Sar</taxon>
        <taxon>Rhizaria</taxon>
        <taxon>Retaria</taxon>
        <taxon>Foraminifera</taxon>
        <taxon>Monothalamids</taxon>
        <taxon>Reticulomyxidae</taxon>
        <taxon>Reticulomyxa</taxon>
    </lineage>
</organism>
<accession>X6LVE2</accession>
<feature type="non-terminal residue" evidence="1">
    <location>
        <position position="204"/>
    </location>
</feature>
<gene>
    <name evidence="1" type="ORF">RFI_31801</name>
</gene>
<evidence type="ECO:0000313" key="2">
    <source>
        <dbReference type="Proteomes" id="UP000023152"/>
    </source>
</evidence>
<reference evidence="1 2" key="1">
    <citation type="journal article" date="2013" name="Curr. Biol.">
        <title>The Genome of the Foraminiferan Reticulomyxa filosa.</title>
        <authorList>
            <person name="Glockner G."/>
            <person name="Hulsmann N."/>
            <person name="Schleicher M."/>
            <person name="Noegel A.A."/>
            <person name="Eichinger L."/>
            <person name="Gallinger C."/>
            <person name="Pawlowski J."/>
            <person name="Sierra R."/>
            <person name="Euteneuer U."/>
            <person name="Pillet L."/>
            <person name="Moustafa A."/>
            <person name="Platzer M."/>
            <person name="Groth M."/>
            <person name="Szafranski K."/>
            <person name="Schliwa M."/>
        </authorList>
    </citation>
    <scope>NUCLEOTIDE SEQUENCE [LARGE SCALE GENOMIC DNA]</scope>
</reference>
<dbReference type="Proteomes" id="UP000023152">
    <property type="component" value="Unassembled WGS sequence"/>
</dbReference>
<dbReference type="AlphaFoldDB" id="X6LVE2"/>
<protein>
    <submittedName>
        <fullName evidence="1">Uncharacterized protein</fullName>
    </submittedName>
</protein>
<proteinExistence type="predicted"/>
<sequence length="204" mass="24347">MRRFMESHFNEISKSNPAHQCSFFKYLYRQFVPLVQSKLLKDQFLETDTKSIQWRHEVTKSVIEMAKILCCRQYNNIKLNVEEKEQKIESTGQEGFYLCEKWHDSKECCFLINQDGESISILINDIKNVNKKQLEEFQKLGFYLFDWQQDLKNRELALQVLNIEEPESLTEKEKRLRLLFCILGTPNQGTMKECEEKKEEKDAT</sequence>